<dbReference type="KEGG" id="ppai:E1956_09475"/>
<evidence type="ECO:0000313" key="2">
    <source>
        <dbReference type="EMBL" id="QBQ97380.1"/>
    </source>
</evidence>
<proteinExistence type="predicted"/>
<dbReference type="OrthoDB" id="9115484at2"/>
<gene>
    <name evidence="2" type="ORF">E1956_09475</name>
</gene>
<feature type="compositionally biased region" description="Basic residues" evidence="1">
    <location>
        <begin position="60"/>
        <end position="85"/>
    </location>
</feature>
<accession>A0A4P7CNM4</accession>
<name>A0A4P7CNM4_9BURK</name>
<feature type="region of interest" description="Disordered" evidence="1">
    <location>
        <begin position="50"/>
        <end position="85"/>
    </location>
</feature>
<evidence type="ECO:0000313" key="3">
    <source>
        <dbReference type="Proteomes" id="UP000295727"/>
    </source>
</evidence>
<reference evidence="2 3" key="1">
    <citation type="submission" date="2019-03" db="EMBL/GenBank/DDBJ databases">
        <title>Paraburkholderia sp. 7MH5, isolated from subtropical forest soil.</title>
        <authorList>
            <person name="Gao Z.-H."/>
            <person name="Qiu L.-H."/>
        </authorList>
    </citation>
    <scope>NUCLEOTIDE SEQUENCE [LARGE SCALE GENOMIC DNA]</scope>
    <source>
        <strain evidence="2 3">7MH5</strain>
    </source>
</reference>
<dbReference type="EMBL" id="CP038148">
    <property type="protein sequence ID" value="QBQ97380.1"/>
    <property type="molecule type" value="Genomic_DNA"/>
</dbReference>
<evidence type="ECO:0000256" key="1">
    <source>
        <dbReference type="SAM" id="MobiDB-lite"/>
    </source>
</evidence>
<dbReference type="RefSeq" id="WP_134748357.1">
    <property type="nucleotide sequence ID" value="NZ_CP038148.1"/>
</dbReference>
<sequence length="85" mass="9359">MSVVISVAIIAVAFGAAATWLIATRLPVEWIERGRNDGRYAALSAADEPIEAPETDPRRVQARTHARRVRRARVRATHTRSAKLG</sequence>
<dbReference type="Proteomes" id="UP000295727">
    <property type="component" value="Chromosome 1"/>
</dbReference>
<organism evidence="2 3">
    <name type="scientific">Paraburkholderia pallida</name>
    <dbReference type="NCBI Taxonomy" id="2547399"/>
    <lineage>
        <taxon>Bacteria</taxon>
        <taxon>Pseudomonadati</taxon>
        <taxon>Pseudomonadota</taxon>
        <taxon>Betaproteobacteria</taxon>
        <taxon>Burkholderiales</taxon>
        <taxon>Burkholderiaceae</taxon>
        <taxon>Paraburkholderia</taxon>
    </lineage>
</organism>
<protein>
    <submittedName>
        <fullName evidence="2">Uncharacterized protein</fullName>
    </submittedName>
</protein>
<keyword evidence="3" id="KW-1185">Reference proteome</keyword>
<dbReference type="AlphaFoldDB" id="A0A4P7CNM4"/>